<dbReference type="OrthoDB" id="9795206at2"/>
<feature type="domain" description="N-acetyltransferase" evidence="1">
    <location>
        <begin position="7"/>
        <end position="164"/>
    </location>
</feature>
<reference evidence="2 3" key="1">
    <citation type="journal article" date="2008" name="J. Bacteriol.">
        <title>'Candidatus Cloacamonas acidaminovorans': genome sequence reconstruction provides a first glimpse of a new bacterial division.</title>
        <authorList>
            <person name="Pelletier E."/>
            <person name="Kreimeyer A."/>
            <person name="Bocs S."/>
            <person name="Rouy Z."/>
            <person name="Gyapay G."/>
            <person name="Chouari R."/>
            <person name="Riviere D."/>
            <person name="Ganesan A."/>
            <person name="Daegelen P."/>
            <person name="Sghir A."/>
            <person name="Cohen G.N."/>
            <person name="Medigue C."/>
            <person name="Weissenbach J."/>
            <person name="Le Paslier D."/>
        </authorList>
    </citation>
    <scope>NUCLEOTIDE SEQUENCE [LARGE SCALE GENOMIC DNA]</scope>
    <source>
        <strain evidence="3">Evry</strain>
    </source>
</reference>
<dbReference type="GO" id="GO:0016747">
    <property type="term" value="F:acyltransferase activity, transferring groups other than amino-acyl groups"/>
    <property type="evidence" value="ECO:0007669"/>
    <property type="project" value="InterPro"/>
</dbReference>
<dbReference type="STRING" id="459349.CLOAM0660"/>
<dbReference type="KEGG" id="caci:CLOAM0660"/>
<dbReference type="SUPFAM" id="SSF55729">
    <property type="entry name" value="Acyl-CoA N-acyltransferases (Nat)"/>
    <property type="match status" value="1"/>
</dbReference>
<proteinExistence type="predicted"/>
<dbReference type="Gene3D" id="3.40.630.30">
    <property type="match status" value="1"/>
</dbReference>
<evidence type="ECO:0000259" key="1">
    <source>
        <dbReference type="PROSITE" id="PS51186"/>
    </source>
</evidence>
<dbReference type="HOGENOM" id="CLU_013985_3_2_0"/>
<dbReference type="InterPro" id="IPR016181">
    <property type="entry name" value="Acyl_CoA_acyltransferase"/>
</dbReference>
<dbReference type="Pfam" id="PF13302">
    <property type="entry name" value="Acetyltransf_3"/>
    <property type="match status" value="1"/>
</dbReference>
<evidence type="ECO:0000313" key="2">
    <source>
        <dbReference type="EMBL" id="CAO80544.1"/>
    </source>
</evidence>
<dbReference type="AlphaFoldDB" id="B0VGT5"/>
<dbReference type="PANTHER" id="PTHR43415">
    <property type="entry name" value="SPERMIDINE N(1)-ACETYLTRANSFERASE"/>
    <property type="match status" value="1"/>
</dbReference>
<dbReference type="PROSITE" id="PS51186">
    <property type="entry name" value="GNAT"/>
    <property type="match status" value="1"/>
</dbReference>
<protein>
    <submittedName>
        <fullName evidence="2">GCN5-related N-acetyltransferase</fullName>
    </submittedName>
</protein>
<dbReference type="InterPro" id="IPR000182">
    <property type="entry name" value="GNAT_dom"/>
</dbReference>
<name>B0VGT5_CLOAI</name>
<organism evidence="2 3">
    <name type="scientific">Cloacimonas acidaminovorans (strain Evry)</name>
    <dbReference type="NCBI Taxonomy" id="459349"/>
    <lineage>
        <taxon>Bacteria</taxon>
        <taxon>Pseudomonadati</taxon>
        <taxon>Candidatus Cloacimonadota</taxon>
        <taxon>Candidatus Cloacimonadia</taxon>
        <taxon>Candidatus Cloacimonadales</taxon>
        <taxon>Candidatus Cloacimonadaceae</taxon>
        <taxon>Candidatus Cloacimonas</taxon>
    </lineage>
</organism>
<accession>B0VGT5</accession>
<dbReference type="RefSeq" id="WP_015424404.1">
    <property type="nucleotide sequence ID" value="NC_020449.1"/>
</dbReference>
<dbReference type="Proteomes" id="UP000002019">
    <property type="component" value="Chromosome"/>
</dbReference>
<evidence type="ECO:0000313" key="3">
    <source>
        <dbReference type="Proteomes" id="UP000002019"/>
    </source>
</evidence>
<dbReference type="PANTHER" id="PTHR43415:SF3">
    <property type="entry name" value="GNAT-FAMILY ACETYLTRANSFERASE"/>
    <property type="match status" value="1"/>
</dbReference>
<dbReference type="EMBL" id="CU466930">
    <property type="protein sequence ID" value="CAO80544.1"/>
    <property type="molecule type" value="Genomic_DNA"/>
</dbReference>
<keyword evidence="3" id="KW-1185">Reference proteome</keyword>
<dbReference type="CDD" id="cd04301">
    <property type="entry name" value="NAT_SF"/>
    <property type="match status" value="1"/>
</dbReference>
<sequence>MLKYNNIYLRPIEKEDIPKRTKWLNDEEISSMLIIQYPVSLISGYYWLDRIQGDESRTDFVICISDNNEAIGVIGLTNISKFNKNAEMYIYIGDKDYWGQGYGKIAVNLLLQYAKSVLGLRKIYVYTLDINVKARSLYSKLGFITEGKLVKHIYKNGEYRDLIIQSTFFSGFNE</sequence>
<dbReference type="eggNOG" id="COG1670">
    <property type="taxonomic scope" value="Bacteria"/>
</dbReference>
<gene>
    <name evidence="2" type="ordered locus">CLOAM0660</name>
</gene>